<evidence type="ECO:0000256" key="1">
    <source>
        <dbReference type="SAM" id="SignalP"/>
    </source>
</evidence>
<proteinExistence type="predicted"/>
<dbReference type="Proteomes" id="UP001501218">
    <property type="component" value="Unassembled WGS sequence"/>
</dbReference>
<evidence type="ECO:0008006" key="4">
    <source>
        <dbReference type="Google" id="ProtNLM"/>
    </source>
</evidence>
<sequence length="193" mass="19748">MVPKMGKKSGILGAAMTLLAAPLLTAPPAQAAPAPAPETLLSCDMSGKASFAPALSLNPAGQRTRVNVTADATGCSSRSGLDITSARLTGAMTGHMSCSSPPRDVNGDIEITWTRADGSTAKSTANFALDLRGDLSNPSEPITGTFTGQNTDGAFKGNKHRGQGRIDSSGLARGCFTGGLESLNFNGSYRMTK</sequence>
<dbReference type="EMBL" id="BAAARA010000022">
    <property type="protein sequence ID" value="GAA2361335.1"/>
    <property type="molecule type" value="Genomic_DNA"/>
</dbReference>
<organism evidence="2 3">
    <name type="scientific">Saccharopolyspora halophila</name>
    <dbReference type="NCBI Taxonomy" id="405551"/>
    <lineage>
        <taxon>Bacteria</taxon>
        <taxon>Bacillati</taxon>
        <taxon>Actinomycetota</taxon>
        <taxon>Actinomycetes</taxon>
        <taxon>Pseudonocardiales</taxon>
        <taxon>Pseudonocardiaceae</taxon>
        <taxon>Saccharopolyspora</taxon>
    </lineage>
</organism>
<evidence type="ECO:0000313" key="3">
    <source>
        <dbReference type="Proteomes" id="UP001501218"/>
    </source>
</evidence>
<reference evidence="2 3" key="1">
    <citation type="journal article" date="2019" name="Int. J. Syst. Evol. Microbiol.">
        <title>The Global Catalogue of Microorganisms (GCM) 10K type strain sequencing project: providing services to taxonomists for standard genome sequencing and annotation.</title>
        <authorList>
            <consortium name="The Broad Institute Genomics Platform"/>
            <consortium name="The Broad Institute Genome Sequencing Center for Infectious Disease"/>
            <person name="Wu L."/>
            <person name="Ma J."/>
        </authorList>
    </citation>
    <scope>NUCLEOTIDE SEQUENCE [LARGE SCALE GENOMIC DNA]</scope>
    <source>
        <strain evidence="2 3">JCM 16221</strain>
    </source>
</reference>
<feature type="chain" id="PRO_5045080425" description="Ig-like domain-containing protein" evidence="1">
    <location>
        <begin position="32"/>
        <end position="193"/>
    </location>
</feature>
<accession>A0ABN3GUM4</accession>
<keyword evidence="1" id="KW-0732">Signal</keyword>
<protein>
    <recommendedName>
        <fullName evidence="4">Ig-like domain-containing protein</fullName>
    </recommendedName>
</protein>
<comment type="caution">
    <text evidence="2">The sequence shown here is derived from an EMBL/GenBank/DDBJ whole genome shotgun (WGS) entry which is preliminary data.</text>
</comment>
<gene>
    <name evidence="2" type="ORF">GCM10009854_45800</name>
</gene>
<keyword evidence="3" id="KW-1185">Reference proteome</keyword>
<feature type="signal peptide" evidence="1">
    <location>
        <begin position="1"/>
        <end position="31"/>
    </location>
</feature>
<evidence type="ECO:0000313" key="2">
    <source>
        <dbReference type="EMBL" id="GAA2361335.1"/>
    </source>
</evidence>
<name>A0ABN3GUM4_9PSEU</name>